<feature type="compositionally biased region" description="Polar residues" evidence="1">
    <location>
        <begin position="53"/>
        <end position="70"/>
    </location>
</feature>
<feature type="compositionally biased region" description="Basic and acidic residues" evidence="1">
    <location>
        <begin position="91"/>
        <end position="101"/>
    </location>
</feature>
<reference evidence="4" key="1">
    <citation type="submission" date="2017-02" db="EMBL/GenBank/DDBJ databases">
        <authorList>
            <person name="Varghese N."/>
            <person name="Submissions S."/>
        </authorList>
    </citation>
    <scope>NUCLEOTIDE SEQUENCE [LARGE SCALE GENOMIC DNA]</scope>
    <source>
        <strain evidence="4">ATCC 25662</strain>
    </source>
</reference>
<dbReference type="STRING" id="118967.SAMN02745191_0565"/>
<dbReference type="EMBL" id="FUWY01000001">
    <property type="protein sequence ID" value="SJZ42526.1"/>
    <property type="molecule type" value="Genomic_DNA"/>
</dbReference>
<evidence type="ECO:0000256" key="1">
    <source>
        <dbReference type="SAM" id="MobiDB-lite"/>
    </source>
</evidence>
<organism evidence="3 4">
    <name type="scientific">Anaerorhabdus furcosa</name>
    <dbReference type="NCBI Taxonomy" id="118967"/>
    <lineage>
        <taxon>Bacteria</taxon>
        <taxon>Bacillati</taxon>
        <taxon>Bacillota</taxon>
        <taxon>Erysipelotrichia</taxon>
        <taxon>Erysipelotrichales</taxon>
        <taxon>Erysipelotrichaceae</taxon>
        <taxon>Anaerorhabdus</taxon>
    </lineage>
</organism>
<feature type="transmembrane region" description="Helical" evidence="2">
    <location>
        <begin position="6"/>
        <end position="38"/>
    </location>
</feature>
<keyword evidence="2" id="KW-0812">Transmembrane</keyword>
<evidence type="ECO:0000313" key="3">
    <source>
        <dbReference type="EMBL" id="SJZ42526.1"/>
    </source>
</evidence>
<evidence type="ECO:0000313" key="4">
    <source>
        <dbReference type="Proteomes" id="UP000243297"/>
    </source>
</evidence>
<name>A0A1T4KJG7_9FIRM</name>
<gene>
    <name evidence="3" type="ORF">SAMN02745191_0565</name>
</gene>
<keyword evidence="2" id="KW-0472">Membrane</keyword>
<sequence>MRLIYFLLTVFTFIVLFQIFWPLILVFGLFIVGIFAYLNYKAKQAFKNSDQTGYYESQSNEQPTFQNPYQQEDDSNIEKPVNTGNVIDAEYTERSQNDDRN</sequence>
<protein>
    <submittedName>
        <fullName evidence="3">Uncharacterized protein</fullName>
    </submittedName>
</protein>
<accession>A0A1T4KJG7</accession>
<keyword evidence="4" id="KW-1185">Reference proteome</keyword>
<dbReference type="AlphaFoldDB" id="A0A1T4KJG7"/>
<dbReference type="RefSeq" id="WP_078710995.1">
    <property type="nucleotide sequence ID" value="NZ_FUWY01000001.1"/>
</dbReference>
<keyword evidence="2" id="KW-1133">Transmembrane helix</keyword>
<feature type="region of interest" description="Disordered" evidence="1">
    <location>
        <begin position="53"/>
        <end position="101"/>
    </location>
</feature>
<dbReference type="Proteomes" id="UP000243297">
    <property type="component" value="Unassembled WGS sequence"/>
</dbReference>
<evidence type="ECO:0000256" key="2">
    <source>
        <dbReference type="SAM" id="Phobius"/>
    </source>
</evidence>
<proteinExistence type="predicted"/>